<dbReference type="GO" id="GO:0016926">
    <property type="term" value="P:protein desumoylation"/>
    <property type="evidence" value="ECO:0007669"/>
    <property type="project" value="TreeGrafter"/>
</dbReference>
<dbReference type="GO" id="GO:0060255">
    <property type="term" value="P:regulation of macromolecule metabolic process"/>
    <property type="evidence" value="ECO:0007669"/>
    <property type="project" value="UniProtKB-ARBA"/>
</dbReference>
<dbReference type="AlphaFoldDB" id="A0A9P6BAC1"/>
<keyword evidence="7" id="KW-1185">Reference proteome</keyword>
<dbReference type="PROSITE" id="PS50600">
    <property type="entry name" value="ULP_PROTEASE"/>
    <property type="match status" value="1"/>
</dbReference>
<feature type="domain" description="Ubiquitin-like protease family profile" evidence="5">
    <location>
        <begin position="15"/>
        <end position="185"/>
    </location>
</feature>
<dbReference type="InterPro" id="IPR038765">
    <property type="entry name" value="Papain-like_cys_pep_sf"/>
</dbReference>
<dbReference type="Gene3D" id="3.40.395.10">
    <property type="entry name" value="Adenoviral Proteinase, Chain A"/>
    <property type="match status" value="1"/>
</dbReference>
<keyword evidence="2" id="KW-0645">Protease</keyword>
<sequence>MLHIRSGLVSTCGREQVQGEDIQRLRPAQWLNDEVINFYGAMITERAARQGREQGDPLDVHYFNTFFYEKLVNPGYEKARLNKWSKKVDIFSKDVILIPINLGNSHWTCACINVRRKRIEYYDSLGTRREVVYQRLREYLQRESLDKKKIDFEFEDWEDYFSEATPQQENAYDCGVFVCQFMEAISRGEDAEEFAFDQRNMPYIRRRMLWEISEKRLIGWKQ</sequence>
<accession>A0A9P6BAC1</accession>
<dbReference type="GO" id="GO:0005634">
    <property type="term" value="C:nucleus"/>
    <property type="evidence" value="ECO:0007669"/>
    <property type="project" value="TreeGrafter"/>
</dbReference>
<evidence type="ECO:0000256" key="1">
    <source>
        <dbReference type="ARBA" id="ARBA00005234"/>
    </source>
</evidence>
<evidence type="ECO:0000313" key="6">
    <source>
        <dbReference type="EMBL" id="KAF9520526.1"/>
    </source>
</evidence>
<dbReference type="GO" id="GO:0080090">
    <property type="term" value="P:regulation of primary metabolic process"/>
    <property type="evidence" value="ECO:0007669"/>
    <property type="project" value="UniProtKB-ARBA"/>
</dbReference>
<dbReference type="OrthoDB" id="1939479at2759"/>
<comment type="similarity">
    <text evidence="1">Belongs to the peptidase C48 family.</text>
</comment>
<keyword evidence="3" id="KW-0378">Hydrolase</keyword>
<dbReference type="PANTHER" id="PTHR12606:SF141">
    <property type="entry name" value="GH15225P-RELATED"/>
    <property type="match status" value="1"/>
</dbReference>
<dbReference type="Pfam" id="PF02902">
    <property type="entry name" value="Peptidase_C48"/>
    <property type="match status" value="1"/>
</dbReference>
<evidence type="ECO:0000256" key="4">
    <source>
        <dbReference type="ARBA" id="ARBA00022807"/>
    </source>
</evidence>
<evidence type="ECO:0000256" key="3">
    <source>
        <dbReference type="ARBA" id="ARBA00022801"/>
    </source>
</evidence>
<gene>
    <name evidence="6" type="ORF">BS47DRAFT_1370365</name>
</gene>
<name>A0A9P6BAC1_9AGAM</name>
<organism evidence="6 7">
    <name type="scientific">Hydnum rufescens UP504</name>
    <dbReference type="NCBI Taxonomy" id="1448309"/>
    <lineage>
        <taxon>Eukaryota</taxon>
        <taxon>Fungi</taxon>
        <taxon>Dikarya</taxon>
        <taxon>Basidiomycota</taxon>
        <taxon>Agaricomycotina</taxon>
        <taxon>Agaricomycetes</taxon>
        <taxon>Cantharellales</taxon>
        <taxon>Hydnaceae</taxon>
        <taxon>Hydnum</taxon>
    </lineage>
</organism>
<dbReference type="Proteomes" id="UP000886523">
    <property type="component" value="Unassembled WGS sequence"/>
</dbReference>
<protein>
    <recommendedName>
        <fullName evidence="5">Ubiquitin-like protease family profile domain-containing protein</fullName>
    </recommendedName>
</protein>
<keyword evidence="4" id="KW-0788">Thiol protease</keyword>
<dbReference type="EMBL" id="MU128911">
    <property type="protein sequence ID" value="KAF9520526.1"/>
    <property type="molecule type" value="Genomic_DNA"/>
</dbReference>
<dbReference type="FunFam" id="3.40.395.10:FF:000001">
    <property type="entry name" value="Sentrin-specific protease 1"/>
    <property type="match status" value="1"/>
</dbReference>
<evidence type="ECO:0000313" key="7">
    <source>
        <dbReference type="Proteomes" id="UP000886523"/>
    </source>
</evidence>
<dbReference type="GO" id="GO:0006508">
    <property type="term" value="P:proteolysis"/>
    <property type="evidence" value="ECO:0007669"/>
    <property type="project" value="UniProtKB-KW"/>
</dbReference>
<reference evidence="6" key="1">
    <citation type="journal article" date="2020" name="Nat. Commun.">
        <title>Large-scale genome sequencing of mycorrhizal fungi provides insights into the early evolution of symbiotic traits.</title>
        <authorList>
            <person name="Miyauchi S."/>
            <person name="Kiss E."/>
            <person name="Kuo A."/>
            <person name="Drula E."/>
            <person name="Kohler A."/>
            <person name="Sanchez-Garcia M."/>
            <person name="Morin E."/>
            <person name="Andreopoulos B."/>
            <person name="Barry K.W."/>
            <person name="Bonito G."/>
            <person name="Buee M."/>
            <person name="Carver A."/>
            <person name="Chen C."/>
            <person name="Cichocki N."/>
            <person name="Clum A."/>
            <person name="Culley D."/>
            <person name="Crous P.W."/>
            <person name="Fauchery L."/>
            <person name="Girlanda M."/>
            <person name="Hayes R.D."/>
            <person name="Keri Z."/>
            <person name="LaButti K."/>
            <person name="Lipzen A."/>
            <person name="Lombard V."/>
            <person name="Magnuson J."/>
            <person name="Maillard F."/>
            <person name="Murat C."/>
            <person name="Nolan M."/>
            <person name="Ohm R.A."/>
            <person name="Pangilinan J."/>
            <person name="Pereira M.F."/>
            <person name="Perotto S."/>
            <person name="Peter M."/>
            <person name="Pfister S."/>
            <person name="Riley R."/>
            <person name="Sitrit Y."/>
            <person name="Stielow J.B."/>
            <person name="Szollosi G."/>
            <person name="Zifcakova L."/>
            <person name="Stursova M."/>
            <person name="Spatafora J.W."/>
            <person name="Tedersoo L."/>
            <person name="Vaario L.M."/>
            <person name="Yamada A."/>
            <person name="Yan M."/>
            <person name="Wang P."/>
            <person name="Xu J."/>
            <person name="Bruns T."/>
            <person name="Baldrian P."/>
            <person name="Vilgalys R."/>
            <person name="Dunand C."/>
            <person name="Henrissat B."/>
            <person name="Grigoriev I.V."/>
            <person name="Hibbett D."/>
            <person name="Nagy L.G."/>
            <person name="Martin F.M."/>
        </authorList>
    </citation>
    <scope>NUCLEOTIDE SEQUENCE</scope>
    <source>
        <strain evidence="6">UP504</strain>
    </source>
</reference>
<comment type="caution">
    <text evidence="6">The sequence shown here is derived from an EMBL/GenBank/DDBJ whole genome shotgun (WGS) entry which is preliminary data.</text>
</comment>
<evidence type="ECO:0000256" key="2">
    <source>
        <dbReference type="ARBA" id="ARBA00022670"/>
    </source>
</evidence>
<dbReference type="InterPro" id="IPR003653">
    <property type="entry name" value="Peptidase_C48_C"/>
</dbReference>
<dbReference type="PANTHER" id="PTHR12606">
    <property type="entry name" value="SENTRIN/SUMO-SPECIFIC PROTEASE"/>
    <property type="match status" value="1"/>
</dbReference>
<dbReference type="GO" id="GO:0016929">
    <property type="term" value="F:deSUMOylase activity"/>
    <property type="evidence" value="ECO:0007669"/>
    <property type="project" value="TreeGrafter"/>
</dbReference>
<proteinExistence type="inferred from homology"/>
<dbReference type="SUPFAM" id="SSF54001">
    <property type="entry name" value="Cysteine proteinases"/>
    <property type="match status" value="1"/>
</dbReference>
<evidence type="ECO:0000259" key="5">
    <source>
        <dbReference type="PROSITE" id="PS50600"/>
    </source>
</evidence>